<dbReference type="OrthoDB" id="396512at2"/>
<proteinExistence type="inferred from homology"/>
<evidence type="ECO:0000256" key="1">
    <source>
        <dbReference type="ARBA" id="ARBA00006739"/>
    </source>
</evidence>
<dbReference type="Pfam" id="PF00535">
    <property type="entry name" value="Glycos_transf_2"/>
    <property type="match status" value="1"/>
</dbReference>
<accession>A0A2K4FD96</accession>
<organism evidence="3 4">
    <name type="scientific">Staphylococcus argensis</name>
    <dbReference type="NCBI Taxonomy" id="1607738"/>
    <lineage>
        <taxon>Bacteria</taxon>
        <taxon>Bacillati</taxon>
        <taxon>Bacillota</taxon>
        <taxon>Bacilli</taxon>
        <taxon>Bacillales</taxon>
        <taxon>Staphylococcaceae</taxon>
        <taxon>Staphylococcus</taxon>
    </lineage>
</organism>
<name>A0A2K4FD96_9STAP</name>
<comment type="caution">
    <text evidence="3">The sequence shown here is derived from an EMBL/GenBank/DDBJ whole genome shotgun (WGS) entry which is preliminary data.</text>
</comment>
<gene>
    <name evidence="3" type="ORF">CD039_00760</name>
</gene>
<dbReference type="GO" id="GO:0016758">
    <property type="term" value="F:hexosyltransferase activity"/>
    <property type="evidence" value="ECO:0007669"/>
    <property type="project" value="UniProtKB-ARBA"/>
</dbReference>
<keyword evidence="4" id="KW-1185">Reference proteome</keyword>
<dbReference type="EMBL" id="PPPX01000001">
    <property type="protein sequence ID" value="POA09322.1"/>
    <property type="molecule type" value="Genomic_DNA"/>
</dbReference>
<dbReference type="RefSeq" id="WP_103370732.1">
    <property type="nucleotide sequence ID" value="NZ_CBCRVO010000001.1"/>
</dbReference>
<reference evidence="3 4" key="1">
    <citation type="submission" date="2017-08" db="EMBL/GenBank/DDBJ databases">
        <title>Draft genome sequences of 64 type strains of genus Staph aureus.</title>
        <authorList>
            <person name="Cole K."/>
            <person name="Golubchik T."/>
            <person name="Russell J."/>
            <person name="Foster D."/>
            <person name="Llewelyn M."/>
            <person name="Wilson D."/>
            <person name="Crook D."/>
            <person name="Paul J."/>
        </authorList>
    </citation>
    <scope>NUCLEOTIDE SEQUENCE [LARGE SCALE GENOMIC DNA]</scope>
    <source>
        <strain evidence="3 4">DSM 29875</strain>
    </source>
</reference>
<evidence type="ECO:0000313" key="4">
    <source>
        <dbReference type="Proteomes" id="UP000242712"/>
    </source>
</evidence>
<evidence type="ECO:0000259" key="2">
    <source>
        <dbReference type="Pfam" id="PF00535"/>
    </source>
</evidence>
<dbReference type="InterPro" id="IPR029044">
    <property type="entry name" value="Nucleotide-diphossugar_trans"/>
</dbReference>
<sequence>MKISIIIPVYNAERTIERAIRSIDTKKTHEIICVNDGSTDGSLDVLKSLARERSDINIIDQPNQGAAVARNKGLEAMTGDAFMFLDADDEFLTGRIDFMLKYYQANEDVEIVVGQLAREEHGTWVPIATHESIRREALVNLQSCPEVMQSIGPGAKMFSARFKDLRFDTDVTFCEEHTFIIQAYNQARDIQLIPTLIYGYNTEADSVTASRVARFTDYLVDAEKVRQRVMRKLLLREEREYYSYRMDDLIVSYLIQNYLTEHPQLTSELINQVIEYLREMQETDRSSEAFFRIIEAVEQAGQGWSKALYQPWRSALVQMGVGRPPYYIFKVKVLPKRTKFSSKQRLKRILKR</sequence>
<dbReference type="PANTHER" id="PTHR22916">
    <property type="entry name" value="GLYCOSYLTRANSFERASE"/>
    <property type="match status" value="1"/>
</dbReference>
<keyword evidence="3" id="KW-0808">Transferase</keyword>
<dbReference type="InterPro" id="IPR001173">
    <property type="entry name" value="Glyco_trans_2-like"/>
</dbReference>
<dbReference type="Gene3D" id="3.90.550.10">
    <property type="entry name" value="Spore Coat Polysaccharide Biosynthesis Protein SpsA, Chain A"/>
    <property type="match status" value="1"/>
</dbReference>
<dbReference type="PANTHER" id="PTHR22916:SF3">
    <property type="entry name" value="UDP-GLCNAC:BETAGAL BETA-1,3-N-ACETYLGLUCOSAMINYLTRANSFERASE-LIKE PROTEIN 1"/>
    <property type="match status" value="1"/>
</dbReference>
<dbReference type="CDD" id="cd00761">
    <property type="entry name" value="Glyco_tranf_GTA_type"/>
    <property type="match status" value="1"/>
</dbReference>
<dbReference type="GeneID" id="98296877"/>
<dbReference type="SUPFAM" id="SSF53448">
    <property type="entry name" value="Nucleotide-diphospho-sugar transferases"/>
    <property type="match status" value="1"/>
</dbReference>
<dbReference type="AlphaFoldDB" id="A0A2K4FD96"/>
<feature type="domain" description="Glycosyltransferase 2-like" evidence="2">
    <location>
        <begin position="4"/>
        <end position="127"/>
    </location>
</feature>
<evidence type="ECO:0000313" key="3">
    <source>
        <dbReference type="EMBL" id="POA09322.1"/>
    </source>
</evidence>
<protein>
    <submittedName>
        <fullName evidence="3">Glycosyltransferase family 2 protein</fullName>
    </submittedName>
</protein>
<comment type="similarity">
    <text evidence="1">Belongs to the glycosyltransferase 2 family.</text>
</comment>
<dbReference type="Proteomes" id="UP000242712">
    <property type="component" value="Unassembled WGS sequence"/>
</dbReference>